<accession>A0A7X7LVI7</accession>
<keyword evidence="1" id="KW-1133">Transmembrane helix</keyword>
<dbReference type="RefSeq" id="WP_068807791.1">
    <property type="nucleotide sequence ID" value="NZ_MBFM01000003.1"/>
</dbReference>
<reference evidence="2 3" key="1">
    <citation type="journal article" date="2020" name="Biotechnol. Biofuels">
        <title>New insights from the biogas microbiome by comprehensive genome-resolved metagenomics of nearly 1600 species originating from multiple anaerobic digesters.</title>
        <authorList>
            <person name="Campanaro S."/>
            <person name="Treu L."/>
            <person name="Rodriguez-R L.M."/>
            <person name="Kovalovszki A."/>
            <person name="Ziels R.M."/>
            <person name="Maus I."/>
            <person name="Zhu X."/>
            <person name="Kougias P.G."/>
            <person name="Basile A."/>
            <person name="Luo G."/>
            <person name="Schluter A."/>
            <person name="Konstantinidis K.T."/>
            <person name="Angelidaki I."/>
        </authorList>
    </citation>
    <scope>NUCLEOTIDE SEQUENCE [LARGE SCALE GENOMIC DNA]</scope>
    <source>
        <strain evidence="2">AS06rmzACSIP_256</strain>
    </source>
</reference>
<keyword evidence="1" id="KW-0472">Membrane</keyword>
<keyword evidence="1" id="KW-0812">Transmembrane</keyword>
<evidence type="ECO:0000313" key="2">
    <source>
        <dbReference type="EMBL" id="NLF54083.1"/>
    </source>
</evidence>
<dbReference type="AlphaFoldDB" id="A0A7X7LVI7"/>
<organism evidence="2 3">
    <name type="scientific">Thauera phenolivorans</name>
    <dbReference type="NCBI Taxonomy" id="1792543"/>
    <lineage>
        <taxon>Bacteria</taxon>
        <taxon>Pseudomonadati</taxon>
        <taxon>Pseudomonadota</taxon>
        <taxon>Betaproteobacteria</taxon>
        <taxon>Rhodocyclales</taxon>
        <taxon>Zoogloeaceae</taxon>
        <taxon>Thauera</taxon>
    </lineage>
</organism>
<dbReference type="OrthoDB" id="8527395at2"/>
<sequence>MADFPLPILVLFVFFAFSWFLLRLHRKFQDKQAALPQREEYLRAHRQREAACHACGSKAFTEIGLSHGRDERRIVSCADCKELLFQFRREMAEEPAF</sequence>
<proteinExistence type="predicted"/>
<name>A0A7X7LVI7_9RHOO</name>
<dbReference type="Proteomes" id="UP000536534">
    <property type="component" value="Unassembled WGS sequence"/>
</dbReference>
<evidence type="ECO:0000256" key="1">
    <source>
        <dbReference type="SAM" id="Phobius"/>
    </source>
</evidence>
<evidence type="ECO:0000313" key="3">
    <source>
        <dbReference type="Proteomes" id="UP000536534"/>
    </source>
</evidence>
<comment type="caution">
    <text evidence="2">The sequence shown here is derived from an EMBL/GenBank/DDBJ whole genome shotgun (WGS) entry which is preliminary data.</text>
</comment>
<feature type="transmembrane region" description="Helical" evidence="1">
    <location>
        <begin position="6"/>
        <end position="22"/>
    </location>
</feature>
<gene>
    <name evidence="2" type="ORF">GX576_06755</name>
</gene>
<dbReference type="EMBL" id="JAAYYV010000179">
    <property type="protein sequence ID" value="NLF54083.1"/>
    <property type="molecule type" value="Genomic_DNA"/>
</dbReference>
<protein>
    <submittedName>
        <fullName evidence="2">Uncharacterized protein</fullName>
    </submittedName>
</protein>